<dbReference type="InterPro" id="IPR015590">
    <property type="entry name" value="Aldehyde_DH_dom"/>
</dbReference>
<name>A0A016SIW3_9BILA</name>
<dbReference type="InterPro" id="IPR016163">
    <property type="entry name" value="Ald_DH_C"/>
</dbReference>
<dbReference type="GO" id="GO:0016620">
    <property type="term" value="F:oxidoreductase activity, acting on the aldehyde or oxo group of donors, NAD or NADP as acceptor"/>
    <property type="evidence" value="ECO:0007669"/>
    <property type="project" value="InterPro"/>
</dbReference>
<evidence type="ECO:0000313" key="3">
    <source>
        <dbReference type="Proteomes" id="UP000024635"/>
    </source>
</evidence>
<dbReference type="EMBL" id="JARK01001555">
    <property type="protein sequence ID" value="EYB90530.1"/>
    <property type="molecule type" value="Genomic_DNA"/>
</dbReference>
<proteinExistence type="predicted"/>
<dbReference type="SUPFAM" id="SSF53720">
    <property type="entry name" value="ALDH-like"/>
    <property type="match status" value="1"/>
</dbReference>
<evidence type="ECO:0000313" key="2">
    <source>
        <dbReference type="EMBL" id="EYB90530.1"/>
    </source>
</evidence>
<dbReference type="OrthoDB" id="5822271at2759"/>
<dbReference type="AlphaFoldDB" id="A0A016SIW3"/>
<keyword evidence="3" id="KW-1185">Reference proteome</keyword>
<dbReference type="Proteomes" id="UP000024635">
    <property type="component" value="Unassembled WGS sequence"/>
</dbReference>
<gene>
    <name evidence="2" type="primary">Acey_s0219.g2482</name>
    <name evidence="2" type="ORF">Y032_0219g2482</name>
</gene>
<reference evidence="3" key="1">
    <citation type="journal article" date="2015" name="Nat. Genet.">
        <title>The genome and transcriptome of the zoonotic hookworm Ancylostoma ceylanicum identify infection-specific gene families.</title>
        <authorList>
            <person name="Schwarz E.M."/>
            <person name="Hu Y."/>
            <person name="Antoshechkin I."/>
            <person name="Miller M.M."/>
            <person name="Sternberg P.W."/>
            <person name="Aroian R.V."/>
        </authorList>
    </citation>
    <scope>NUCLEOTIDE SEQUENCE</scope>
    <source>
        <strain evidence="3">HY135</strain>
    </source>
</reference>
<comment type="caution">
    <text evidence="2">The sequence shown here is derived from an EMBL/GenBank/DDBJ whole genome shotgun (WGS) entry which is preliminary data.</text>
</comment>
<dbReference type="Pfam" id="PF00171">
    <property type="entry name" value="Aldedh"/>
    <property type="match status" value="1"/>
</dbReference>
<evidence type="ECO:0000259" key="1">
    <source>
        <dbReference type="Pfam" id="PF00171"/>
    </source>
</evidence>
<sequence length="103" mass="11783">MITGGKKWGDRGFYVLPTVFAKVDENSTLAREEIIGPITKIIRFETMEDLLEKTSIKHSLLPTAIMTRDVDKVNHMAKKLRYGSIWVNHNSHTQPKLPEFSTI</sequence>
<dbReference type="PANTHER" id="PTHR11699">
    <property type="entry name" value="ALDEHYDE DEHYDROGENASE-RELATED"/>
    <property type="match status" value="1"/>
</dbReference>
<feature type="domain" description="Aldehyde dehydrogenase" evidence="1">
    <location>
        <begin position="2"/>
        <end position="97"/>
    </location>
</feature>
<dbReference type="InterPro" id="IPR016161">
    <property type="entry name" value="Ald_DH/histidinol_DH"/>
</dbReference>
<dbReference type="Gene3D" id="3.40.309.10">
    <property type="entry name" value="Aldehyde Dehydrogenase, Chain A, domain 2"/>
    <property type="match status" value="1"/>
</dbReference>
<accession>A0A016SIW3</accession>
<protein>
    <recommendedName>
        <fullName evidence="1">Aldehyde dehydrogenase domain-containing protein</fullName>
    </recommendedName>
</protein>
<organism evidence="2 3">
    <name type="scientific">Ancylostoma ceylanicum</name>
    <dbReference type="NCBI Taxonomy" id="53326"/>
    <lineage>
        <taxon>Eukaryota</taxon>
        <taxon>Metazoa</taxon>
        <taxon>Ecdysozoa</taxon>
        <taxon>Nematoda</taxon>
        <taxon>Chromadorea</taxon>
        <taxon>Rhabditida</taxon>
        <taxon>Rhabditina</taxon>
        <taxon>Rhabditomorpha</taxon>
        <taxon>Strongyloidea</taxon>
        <taxon>Ancylostomatidae</taxon>
        <taxon>Ancylostomatinae</taxon>
        <taxon>Ancylostoma</taxon>
    </lineage>
</organism>